<dbReference type="GO" id="GO:0006352">
    <property type="term" value="P:DNA-templated transcription initiation"/>
    <property type="evidence" value="ECO:0007669"/>
    <property type="project" value="InterPro"/>
</dbReference>
<dbReference type="AlphaFoldDB" id="A0A2A9HFM9"/>
<evidence type="ECO:0000259" key="7">
    <source>
        <dbReference type="Pfam" id="PF08281"/>
    </source>
</evidence>
<evidence type="ECO:0000256" key="3">
    <source>
        <dbReference type="ARBA" id="ARBA00023082"/>
    </source>
</evidence>
<protein>
    <submittedName>
        <fullName evidence="8">RNA polymerase RpoE-like sigma-24 subunit</fullName>
    </submittedName>
</protein>
<feature type="domain" description="RNA polymerase sigma factor 70 region 4 type 2" evidence="7">
    <location>
        <begin position="131"/>
        <end position="182"/>
    </location>
</feature>
<dbReference type="SUPFAM" id="SSF88659">
    <property type="entry name" value="Sigma3 and sigma4 domains of RNA polymerase sigma factors"/>
    <property type="match status" value="1"/>
</dbReference>
<dbReference type="RefSeq" id="WP_098503364.1">
    <property type="nucleotide sequence ID" value="NZ_PDJQ01000001.1"/>
</dbReference>
<dbReference type="InterPro" id="IPR013324">
    <property type="entry name" value="RNA_pol_sigma_r3/r4-like"/>
</dbReference>
<dbReference type="Pfam" id="PF04542">
    <property type="entry name" value="Sigma70_r2"/>
    <property type="match status" value="1"/>
</dbReference>
<dbReference type="InterPro" id="IPR039425">
    <property type="entry name" value="RNA_pol_sigma-70-like"/>
</dbReference>
<dbReference type="SUPFAM" id="SSF88946">
    <property type="entry name" value="Sigma2 domain of RNA polymerase sigma factors"/>
    <property type="match status" value="1"/>
</dbReference>
<name>A0A2A9HFM9_TEPT2</name>
<proteinExistence type="inferred from homology"/>
<evidence type="ECO:0000256" key="4">
    <source>
        <dbReference type="ARBA" id="ARBA00023125"/>
    </source>
</evidence>
<dbReference type="Proteomes" id="UP000223071">
    <property type="component" value="Unassembled WGS sequence"/>
</dbReference>
<organism evidence="8 9">
    <name type="scientific">Tepidiforma thermophila (strain KCTC 52669 / CGMCC 1.13589 / G233)</name>
    <dbReference type="NCBI Taxonomy" id="2761530"/>
    <lineage>
        <taxon>Bacteria</taxon>
        <taxon>Bacillati</taxon>
        <taxon>Chloroflexota</taxon>
        <taxon>Tepidiformia</taxon>
        <taxon>Tepidiformales</taxon>
        <taxon>Tepidiformaceae</taxon>
        <taxon>Tepidiforma</taxon>
    </lineage>
</organism>
<gene>
    <name evidence="8" type="ORF">A9A59_1147</name>
</gene>
<evidence type="ECO:0000256" key="1">
    <source>
        <dbReference type="ARBA" id="ARBA00010641"/>
    </source>
</evidence>
<sequence>MADMLEPPDEHLVSLSKDGNLAAFNSLVDRYQSIVFSLCYRLIGERTAAEDAAQETFLSAFRALHQFSGGSFRGWLLRIATNCARDELRRRMRRIPARSLAAETDDDLAIDPPAPGADPALALDDRTLGPALEAALRSLPPDQREVVLLADVHGLQYEEIVAITGVTMGTVKSRLFRARERLRRALQRRPELFTRSGRLHDRGEQ</sequence>
<dbReference type="CDD" id="cd06171">
    <property type="entry name" value="Sigma70_r4"/>
    <property type="match status" value="1"/>
</dbReference>
<evidence type="ECO:0000259" key="6">
    <source>
        <dbReference type="Pfam" id="PF04542"/>
    </source>
</evidence>
<dbReference type="PANTHER" id="PTHR43133:SF8">
    <property type="entry name" value="RNA POLYMERASE SIGMA FACTOR HI_1459-RELATED"/>
    <property type="match status" value="1"/>
</dbReference>
<comment type="caution">
    <text evidence="8">The sequence shown here is derived from an EMBL/GenBank/DDBJ whole genome shotgun (WGS) entry which is preliminary data.</text>
</comment>
<feature type="domain" description="RNA polymerase sigma-70 region 2" evidence="6">
    <location>
        <begin position="27"/>
        <end position="93"/>
    </location>
</feature>
<dbReference type="Pfam" id="PF08281">
    <property type="entry name" value="Sigma70_r4_2"/>
    <property type="match status" value="1"/>
</dbReference>
<keyword evidence="9" id="KW-1185">Reference proteome</keyword>
<dbReference type="GO" id="GO:0003677">
    <property type="term" value="F:DNA binding"/>
    <property type="evidence" value="ECO:0007669"/>
    <property type="project" value="UniProtKB-KW"/>
</dbReference>
<evidence type="ECO:0000256" key="2">
    <source>
        <dbReference type="ARBA" id="ARBA00023015"/>
    </source>
</evidence>
<dbReference type="InterPro" id="IPR036388">
    <property type="entry name" value="WH-like_DNA-bd_sf"/>
</dbReference>
<dbReference type="NCBIfam" id="TIGR02937">
    <property type="entry name" value="sigma70-ECF"/>
    <property type="match status" value="1"/>
</dbReference>
<dbReference type="Gene3D" id="1.10.1740.10">
    <property type="match status" value="1"/>
</dbReference>
<keyword evidence="2" id="KW-0805">Transcription regulation</keyword>
<keyword evidence="5" id="KW-0804">Transcription</keyword>
<dbReference type="GO" id="GO:0016987">
    <property type="term" value="F:sigma factor activity"/>
    <property type="evidence" value="ECO:0007669"/>
    <property type="project" value="UniProtKB-KW"/>
</dbReference>
<comment type="similarity">
    <text evidence="1">Belongs to the sigma-70 factor family. ECF subfamily.</text>
</comment>
<dbReference type="Gene3D" id="1.10.10.10">
    <property type="entry name" value="Winged helix-like DNA-binding domain superfamily/Winged helix DNA-binding domain"/>
    <property type="match status" value="1"/>
</dbReference>
<dbReference type="InterPro" id="IPR007627">
    <property type="entry name" value="RNA_pol_sigma70_r2"/>
</dbReference>
<dbReference type="InterPro" id="IPR013249">
    <property type="entry name" value="RNA_pol_sigma70_r4_t2"/>
</dbReference>
<dbReference type="PANTHER" id="PTHR43133">
    <property type="entry name" value="RNA POLYMERASE ECF-TYPE SIGMA FACTO"/>
    <property type="match status" value="1"/>
</dbReference>
<dbReference type="InterPro" id="IPR014284">
    <property type="entry name" value="RNA_pol_sigma-70_dom"/>
</dbReference>
<evidence type="ECO:0000256" key="5">
    <source>
        <dbReference type="ARBA" id="ARBA00023163"/>
    </source>
</evidence>
<keyword evidence="3" id="KW-0731">Sigma factor</keyword>
<dbReference type="InterPro" id="IPR013325">
    <property type="entry name" value="RNA_pol_sigma_r2"/>
</dbReference>
<reference evidence="8 9" key="1">
    <citation type="submission" date="2017-09" db="EMBL/GenBank/DDBJ databases">
        <title>Sequencing the genomes of two abundant thermophiles in Great Basin hot springs: Thermocrinis jamiesonii and novel Chloroflexi Thermoflexus hugenholtzii.</title>
        <authorList>
            <person name="Hedlund B."/>
        </authorList>
    </citation>
    <scope>NUCLEOTIDE SEQUENCE [LARGE SCALE GENOMIC DNA]</scope>
    <source>
        <strain evidence="8 9">G233</strain>
    </source>
</reference>
<evidence type="ECO:0000313" key="8">
    <source>
        <dbReference type="EMBL" id="PFG73941.1"/>
    </source>
</evidence>
<keyword evidence="4" id="KW-0238">DNA-binding</keyword>
<evidence type="ECO:0000313" key="9">
    <source>
        <dbReference type="Proteomes" id="UP000223071"/>
    </source>
</evidence>
<accession>A0A2A9HFM9</accession>
<dbReference type="EMBL" id="PDJQ01000001">
    <property type="protein sequence ID" value="PFG73941.1"/>
    <property type="molecule type" value="Genomic_DNA"/>
</dbReference>